<sequence>MGDTLSVGSTITTLKGHIENRGGKVIGAAVMTAHEGALNIVIKPSMMDAIQQKYGDRMDDYWKEEFGYGINKFTQGEAGRIRKAPDVEHIRD</sequence>
<gene>
    <name evidence="1" type="ORF">JQU52_00300</name>
</gene>
<dbReference type="AlphaFoldDB" id="A0A892ZK37"/>
<evidence type="ECO:0000313" key="1">
    <source>
        <dbReference type="EMBL" id="QRQ81924.1"/>
    </source>
</evidence>
<accession>A0A892ZK37</accession>
<dbReference type="EMBL" id="CP069798">
    <property type="protein sequence ID" value="QRQ81924.1"/>
    <property type="molecule type" value="Genomic_DNA"/>
</dbReference>
<dbReference type="RefSeq" id="WP_230339223.1">
    <property type="nucleotide sequence ID" value="NZ_CP069798.1"/>
</dbReference>
<name>A0A892ZK37_9NEIS</name>
<protein>
    <submittedName>
        <fullName evidence="1">Uncharacterized protein</fullName>
    </submittedName>
</protein>
<dbReference type="KEGG" id="ptes:JQU52_00300"/>
<keyword evidence="2" id="KW-1185">Reference proteome</keyword>
<dbReference type="Proteomes" id="UP000653156">
    <property type="component" value="Chromosome"/>
</dbReference>
<proteinExistence type="predicted"/>
<organism evidence="1 2">
    <name type="scientific">Paralysiella testudinis</name>
    <dbReference type="NCBI Taxonomy" id="2809020"/>
    <lineage>
        <taxon>Bacteria</taxon>
        <taxon>Pseudomonadati</taxon>
        <taxon>Pseudomonadota</taxon>
        <taxon>Betaproteobacteria</taxon>
        <taxon>Neisseriales</taxon>
        <taxon>Neisseriaceae</taxon>
        <taxon>Paralysiella</taxon>
    </lineage>
</organism>
<evidence type="ECO:0000313" key="2">
    <source>
        <dbReference type="Proteomes" id="UP000653156"/>
    </source>
</evidence>
<reference evidence="1" key="1">
    <citation type="submission" date="2021-02" db="EMBL/GenBank/DDBJ databases">
        <title>Neisseriaceae sp. 26B isolated from the cloaca of a Common Toad-headed Turtle (Mesoclemmys nasuta).</title>
        <authorList>
            <person name="Spergser J."/>
            <person name="Busse H.-J."/>
        </authorList>
    </citation>
    <scope>NUCLEOTIDE SEQUENCE</scope>
    <source>
        <strain evidence="1">26B</strain>
    </source>
</reference>